<dbReference type="Pfam" id="PF02254">
    <property type="entry name" value="TrkA_N"/>
    <property type="match status" value="1"/>
</dbReference>
<gene>
    <name evidence="3" type="ORF">SAMN05216243_0899</name>
</gene>
<name>A0A1G8WPY2_9BACI</name>
<dbReference type="InterPro" id="IPR050721">
    <property type="entry name" value="Trk_Ktr_HKT_K-transport"/>
</dbReference>
<evidence type="ECO:0000259" key="2">
    <source>
        <dbReference type="PROSITE" id="PS51202"/>
    </source>
</evidence>
<dbReference type="InterPro" id="IPR006037">
    <property type="entry name" value="RCK_C"/>
</dbReference>
<sequence>MKPQKKEFAVIGLGRFGGTLCKELAAADIDVLAIDKNTERVQEFASIVSHAVVMDAVDEQSLHTVGIRNFDCAVISFGEDIQSSILATLVLKEMGMKKVWVKARNDSHQKVLEKVGADKIIHPERDMAKRIAHHIVSDRIVDYIELSKNHSIVEVIASETMLGKTLSELHFDEKYACRIIAVKKDEYHMLIHPTPATKIAKGDILIIMGKNGDLNRLETRGYGNEL</sequence>
<evidence type="ECO:0000259" key="1">
    <source>
        <dbReference type="PROSITE" id="PS51201"/>
    </source>
</evidence>
<dbReference type="InterPro" id="IPR036721">
    <property type="entry name" value="RCK_C_sf"/>
</dbReference>
<dbReference type="EMBL" id="FNFL01000001">
    <property type="protein sequence ID" value="SDJ79685.1"/>
    <property type="molecule type" value="Genomic_DNA"/>
</dbReference>
<dbReference type="Gene3D" id="3.30.70.1450">
    <property type="entry name" value="Regulator of K+ conductance, C-terminal domain"/>
    <property type="match status" value="1"/>
</dbReference>
<dbReference type="RefSeq" id="WP_245690053.1">
    <property type="nucleotide sequence ID" value="NZ_FNFL01000001.1"/>
</dbReference>
<dbReference type="GO" id="GO:0008324">
    <property type="term" value="F:monoatomic cation transmembrane transporter activity"/>
    <property type="evidence" value="ECO:0007669"/>
    <property type="project" value="InterPro"/>
</dbReference>
<dbReference type="AlphaFoldDB" id="A0A1G8WPY2"/>
<dbReference type="SUPFAM" id="SSF51735">
    <property type="entry name" value="NAD(P)-binding Rossmann-fold domains"/>
    <property type="match status" value="1"/>
</dbReference>
<dbReference type="InterPro" id="IPR003148">
    <property type="entry name" value="RCK_N"/>
</dbReference>
<dbReference type="PANTHER" id="PTHR43833">
    <property type="entry name" value="POTASSIUM CHANNEL PROTEIN 2-RELATED-RELATED"/>
    <property type="match status" value="1"/>
</dbReference>
<dbReference type="PANTHER" id="PTHR43833:SF7">
    <property type="entry name" value="KTR SYSTEM POTASSIUM UPTAKE PROTEIN C"/>
    <property type="match status" value="1"/>
</dbReference>
<proteinExistence type="predicted"/>
<dbReference type="InterPro" id="IPR036291">
    <property type="entry name" value="NAD(P)-bd_dom_sf"/>
</dbReference>
<reference evidence="3 4" key="1">
    <citation type="submission" date="2016-10" db="EMBL/GenBank/DDBJ databases">
        <authorList>
            <person name="de Groot N.N."/>
        </authorList>
    </citation>
    <scope>NUCLEOTIDE SEQUENCE [LARGE SCALE GENOMIC DNA]</scope>
    <source>
        <strain evidence="3 4">CGMCC 1.6502</strain>
    </source>
</reference>
<dbReference type="PROSITE" id="PS51202">
    <property type="entry name" value="RCK_C"/>
    <property type="match status" value="1"/>
</dbReference>
<dbReference type="Pfam" id="PF02080">
    <property type="entry name" value="TrkA_C"/>
    <property type="match status" value="1"/>
</dbReference>
<dbReference type="STRING" id="407036.SAMN05216243_0899"/>
<feature type="domain" description="RCK N-terminal" evidence="1">
    <location>
        <begin position="5"/>
        <end position="121"/>
    </location>
</feature>
<dbReference type="Proteomes" id="UP000198694">
    <property type="component" value="Unassembled WGS sequence"/>
</dbReference>
<dbReference type="GO" id="GO:0006813">
    <property type="term" value="P:potassium ion transport"/>
    <property type="evidence" value="ECO:0007669"/>
    <property type="project" value="InterPro"/>
</dbReference>
<evidence type="ECO:0000313" key="4">
    <source>
        <dbReference type="Proteomes" id="UP000198694"/>
    </source>
</evidence>
<protein>
    <submittedName>
        <fullName evidence="3">Trk system potassium uptake protein TrkA</fullName>
    </submittedName>
</protein>
<keyword evidence="4" id="KW-1185">Reference proteome</keyword>
<dbReference type="SUPFAM" id="SSF116726">
    <property type="entry name" value="TrkA C-terminal domain-like"/>
    <property type="match status" value="1"/>
</dbReference>
<feature type="domain" description="RCK C-terminal" evidence="2">
    <location>
        <begin position="138"/>
        <end position="223"/>
    </location>
</feature>
<evidence type="ECO:0000313" key="3">
    <source>
        <dbReference type="EMBL" id="SDJ79685.1"/>
    </source>
</evidence>
<dbReference type="PROSITE" id="PS51201">
    <property type="entry name" value="RCK_N"/>
    <property type="match status" value="1"/>
</dbReference>
<organism evidence="3 4">
    <name type="scientific">Sediminibacillus albus</name>
    <dbReference type="NCBI Taxonomy" id="407036"/>
    <lineage>
        <taxon>Bacteria</taxon>
        <taxon>Bacillati</taxon>
        <taxon>Bacillota</taxon>
        <taxon>Bacilli</taxon>
        <taxon>Bacillales</taxon>
        <taxon>Bacillaceae</taxon>
        <taxon>Sediminibacillus</taxon>
    </lineage>
</organism>
<dbReference type="Gene3D" id="3.40.50.720">
    <property type="entry name" value="NAD(P)-binding Rossmann-like Domain"/>
    <property type="match status" value="1"/>
</dbReference>
<accession>A0A1G8WPY2</accession>